<evidence type="ECO:0000313" key="2">
    <source>
        <dbReference type="EMBL" id="CAE0477123.1"/>
    </source>
</evidence>
<organism evidence="2">
    <name type="scientific">Chaetoceros debilis</name>
    <dbReference type="NCBI Taxonomy" id="122233"/>
    <lineage>
        <taxon>Eukaryota</taxon>
        <taxon>Sar</taxon>
        <taxon>Stramenopiles</taxon>
        <taxon>Ochrophyta</taxon>
        <taxon>Bacillariophyta</taxon>
        <taxon>Coscinodiscophyceae</taxon>
        <taxon>Chaetocerotophycidae</taxon>
        <taxon>Chaetocerotales</taxon>
        <taxon>Chaetocerotaceae</taxon>
        <taxon>Chaetoceros</taxon>
    </lineage>
</organism>
<accession>A0A7S3QGW3</accession>
<protein>
    <submittedName>
        <fullName evidence="2">Uncharacterized protein</fullName>
    </submittedName>
</protein>
<dbReference type="EMBL" id="HBIO01028671">
    <property type="protein sequence ID" value="CAE0477123.1"/>
    <property type="molecule type" value="Transcribed_RNA"/>
</dbReference>
<reference evidence="2" key="1">
    <citation type="submission" date="2021-01" db="EMBL/GenBank/DDBJ databases">
        <authorList>
            <person name="Corre E."/>
            <person name="Pelletier E."/>
            <person name="Niang G."/>
            <person name="Scheremetjew M."/>
            <person name="Finn R."/>
            <person name="Kale V."/>
            <person name="Holt S."/>
            <person name="Cochrane G."/>
            <person name="Meng A."/>
            <person name="Brown T."/>
            <person name="Cohen L."/>
        </authorList>
    </citation>
    <scope>NUCLEOTIDE SEQUENCE</scope>
    <source>
        <strain evidence="2">MM31A-1</strain>
    </source>
</reference>
<sequence>MIHNIKRNNDGVSSSSSSSNIKEVVLQEAGSGANFKRIVSPVEKKDHKKRMIGRSSMPEEDRIDIVQQDLPKNTSTDEADEQMPLPVDNADGKLKEVSLEKPKGIGKTQGQGQSQSQVYIVVSQTTFQK</sequence>
<feature type="region of interest" description="Disordered" evidence="1">
    <location>
        <begin position="43"/>
        <end position="92"/>
    </location>
</feature>
<proteinExistence type="predicted"/>
<name>A0A7S3QGW3_9STRA</name>
<gene>
    <name evidence="2" type="ORF">CDEB00056_LOCUS21976</name>
</gene>
<dbReference type="AlphaFoldDB" id="A0A7S3QGW3"/>
<evidence type="ECO:0000256" key="1">
    <source>
        <dbReference type="SAM" id="MobiDB-lite"/>
    </source>
</evidence>